<dbReference type="GeneID" id="64656191"/>
<organism evidence="12 13">
    <name type="scientific">Suillus fuscotomentosus</name>
    <dbReference type="NCBI Taxonomy" id="1912939"/>
    <lineage>
        <taxon>Eukaryota</taxon>
        <taxon>Fungi</taxon>
        <taxon>Dikarya</taxon>
        <taxon>Basidiomycota</taxon>
        <taxon>Agaricomycotina</taxon>
        <taxon>Agaricomycetes</taxon>
        <taxon>Agaricomycetidae</taxon>
        <taxon>Boletales</taxon>
        <taxon>Suillineae</taxon>
        <taxon>Suillaceae</taxon>
        <taxon>Suillus</taxon>
    </lineage>
</organism>
<proteinExistence type="inferred from homology"/>
<evidence type="ECO:0000313" key="12">
    <source>
        <dbReference type="EMBL" id="KAG1899459.1"/>
    </source>
</evidence>
<dbReference type="GO" id="GO:0005739">
    <property type="term" value="C:mitochondrion"/>
    <property type="evidence" value="ECO:0007669"/>
    <property type="project" value="UniProtKB-SubCell"/>
</dbReference>
<feature type="compositionally biased region" description="Acidic residues" evidence="10">
    <location>
        <begin position="57"/>
        <end position="78"/>
    </location>
</feature>
<dbReference type="InterPro" id="IPR026590">
    <property type="entry name" value="Ssirtuin_cat_dom"/>
</dbReference>
<feature type="compositionally biased region" description="Polar residues" evidence="10">
    <location>
        <begin position="1"/>
        <end position="10"/>
    </location>
</feature>
<evidence type="ECO:0000256" key="10">
    <source>
        <dbReference type="SAM" id="MobiDB-lite"/>
    </source>
</evidence>
<feature type="region of interest" description="Disordered" evidence="10">
    <location>
        <begin position="548"/>
        <end position="574"/>
    </location>
</feature>
<dbReference type="GO" id="GO:0005634">
    <property type="term" value="C:nucleus"/>
    <property type="evidence" value="ECO:0007669"/>
    <property type="project" value="TreeGrafter"/>
</dbReference>
<dbReference type="EMBL" id="JABBWK010000032">
    <property type="protein sequence ID" value="KAG1899459.1"/>
    <property type="molecule type" value="Genomic_DNA"/>
</dbReference>
<dbReference type="PANTHER" id="PTHR11085:SF9">
    <property type="entry name" value="NAD-DEPENDENT PROTEIN DEACETYLASE SIRTUIN-1"/>
    <property type="match status" value="1"/>
</dbReference>
<dbReference type="InterPro" id="IPR029035">
    <property type="entry name" value="DHS-like_NAD/FAD-binding_dom"/>
</dbReference>
<evidence type="ECO:0000256" key="6">
    <source>
        <dbReference type="ARBA" id="ARBA00022833"/>
    </source>
</evidence>
<feature type="binding site" evidence="9">
    <location>
        <position position="328"/>
    </location>
    <ligand>
        <name>Zn(2+)</name>
        <dbReference type="ChEBI" id="CHEBI:29105"/>
    </ligand>
</feature>
<keyword evidence="5 9" id="KW-0479">Metal-binding</keyword>
<name>A0AAD4HL48_9AGAM</name>
<comment type="cofactor">
    <cofactor evidence="1">
        <name>Zn(2+)</name>
        <dbReference type="ChEBI" id="CHEBI:29105"/>
    </cofactor>
</comment>
<keyword evidence="4" id="KW-0808">Transferase</keyword>
<evidence type="ECO:0000256" key="1">
    <source>
        <dbReference type="ARBA" id="ARBA00001947"/>
    </source>
</evidence>
<comment type="caution">
    <text evidence="12">The sequence shown here is derived from an EMBL/GenBank/DDBJ whole genome shotgun (WGS) entry which is preliminary data.</text>
</comment>
<sequence length="574" mass="65053">MCTLNGQHNVPNDHETAARDNGKPKTYSALYALQLRAFIDAAEDVDVDPDTIEDLLEGLEDRDEEEEVQESDLDDDLDSGNLALPAHEWHSAIEESGDLDDLEVETEVIEQLKREADGAWSKEEIRKMMHHLKERGMSSFVREYVITQNIPIVKLLFAFGISLCPELRNKQPQTMLYFLRVAMSKELHLREKLSQYNTIADAVSLIQASKRMVVLTGAGISVSCGIPDFRSHNGLYAMLKERGTYELDDPQQMFDIHYFRENPAVFYSFASQIYPSNFIPSPCHRFIKAIEDRGKLLRNYTQNIDTLETLTGITRVLQCHGSFATATCIQCKRRIPGNEIEKDIMEHRVPFCTVCVEAKRAAEEIRQVAFRKKAKKRGRKEWEEGSDEEDEAIPVGVMKPDITFFGEKLADDFDHALEDDRDKVDLLIVIGTSLKVSPVSEILSHLPHSVPQILINKTPVRHINPDIVLLGNADDIVQHLCEQLAWELPPPVGKRLEVPSLARSAKRTSGEMMGKPEPTRVAKSHVWLFEGAEGGKWVRDIEKRFLEENVESESRAMQGRVPNEGPEVKKSRTG</sequence>
<comment type="similarity">
    <text evidence="3">Belongs to the sirtuin family. Class I subfamily.</text>
</comment>
<dbReference type="Proteomes" id="UP001195769">
    <property type="component" value="Unassembled WGS sequence"/>
</dbReference>
<dbReference type="Gene3D" id="3.30.1600.10">
    <property type="entry name" value="SIR2/SIRT2 'Small Domain"/>
    <property type="match status" value="1"/>
</dbReference>
<keyword evidence="7" id="KW-0520">NAD</keyword>
<dbReference type="AlphaFoldDB" id="A0AAD4HL48"/>
<keyword evidence="6 9" id="KW-0862">Zinc</keyword>
<dbReference type="GO" id="GO:0046872">
    <property type="term" value="F:metal ion binding"/>
    <property type="evidence" value="ECO:0007669"/>
    <property type="project" value="UniProtKB-KW"/>
</dbReference>
<feature type="region of interest" description="Disordered" evidence="10">
    <location>
        <begin position="57"/>
        <end position="80"/>
    </location>
</feature>
<dbReference type="RefSeq" id="XP_041225035.1">
    <property type="nucleotide sequence ID" value="XM_041361893.1"/>
</dbReference>
<evidence type="ECO:0000256" key="9">
    <source>
        <dbReference type="PROSITE-ProRule" id="PRU00236"/>
    </source>
</evidence>
<comment type="subcellular location">
    <subcellularLocation>
        <location evidence="2">Mitochondrion</location>
    </subcellularLocation>
</comment>
<dbReference type="Gene3D" id="3.40.50.1220">
    <property type="entry name" value="TPP-binding domain"/>
    <property type="match status" value="1"/>
</dbReference>
<dbReference type="SUPFAM" id="SSF52467">
    <property type="entry name" value="DHS-like NAD/FAD-binding domain"/>
    <property type="match status" value="1"/>
</dbReference>
<evidence type="ECO:0000256" key="7">
    <source>
        <dbReference type="ARBA" id="ARBA00023027"/>
    </source>
</evidence>
<feature type="binding site" evidence="9">
    <location>
        <position position="331"/>
    </location>
    <ligand>
        <name>Zn(2+)</name>
        <dbReference type="ChEBI" id="CHEBI:29105"/>
    </ligand>
</feature>
<evidence type="ECO:0000256" key="4">
    <source>
        <dbReference type="ARBA" id="ARBA00022679"/>
    </source>
</evidence>
<dbReference type="InterPro" id="IPR050134">
    <property type="entry name" value="NAD-dep_sirtuin_deacylases"/>
</dbReference>
<feature type="binding site" evidence="9">
    <location>
        <position position="352"/>
    </location>
    <ligand>
        <name>Zn(2+)</name>
        <dbReference type="ChEBI" id="CHEBI:29105"/>
    </ligand>
</feature>
<dbReference type="GO" id="GO:0046970">
    <property type="term" value="F:histone H4K16 deacetylase activity, NAD-dependent"/>
    <property type="evidence" value="ECO:0007669"/>
    <property type="project" value="TreeGrafter"/>
</dbReference>
<gene>
    <name evidence="12" type="ORF">F5891DRAFT_1038414</name>
</gene>
<dbReference type="GO" id="GO:0070403">
    <property type="term" value="F:NAD+ binding"/>
    <property type="evidence" value="ECO:0007669"/>
    <property type="project" value="InterPro"/>
</dbReference>
<keyword evidence="8" id="KW-0496">Mitochondrion</keyword>
<feature type="binding site" evidence="9">
    <location>
        <position position="355"/>
    </location>
    <ligand>
        <name>Zn(2+)</name>
        <dbReference type="ChEBI" id="CHEBI:29105"/>
    </ligand>
</feature>
<evidence type="ECO:0000256" key="8">
    <source>
        <dbReference type="ARBA" id="ARBA00023128"/>
    </source>
</evidence>
<evidence type="ECO:0000256" key="5">
    <source>
        <dbReference type="ARBA" id="ARBA00022723"/>
    </source>
</evidence>
<keyword evidence="13" id="KW-1185">Reference proteome</keyword>
<feature type="active site" description="Proton acceptor" evidence="9">
    <location>
        <position position="320"/>
    </location>
</feature>
<protein>
    <submittedName>
        <fullName evidence="12">DHS-like NAD/FAD-binding domain-containing protein</fullName>
    </submittedName>
</protein>
<evidence type="ECO:0000259" key="11">
    <source>
        <dbReference type="PROSITE" id="PS50305"/>
    </source>
</evidence>
<dbReference type="PANTHER" id="PTHR11085">
    <property type="entry name" value="NAD-DEPENDENT PROTEIN DEACYLASE SIRTUIN-5, MITOCHONDRIAL-RELATED"/>
    <property type="match status" value="1"/>
</dbReference>
<feature type="domain" description="Deacetylase sirtuin-type" evidence="11">
    <location>
        <begin position="192"/>
        <end position="487"/>
    </location>
</feature>
<feature type="compositionally biased region" description="Basic and acidic residues" evidence="10">
    <location>
        <begin position="11"/>
        <end position="22"/>
    </location>
</feature>
<dbReference type="PROSITE" id="PS50305">
    <property type="entry name" value="SIRTUIN"/>
    <property type="match status" value="1"/>
</dbReference>
<evidence type="ECO:0000313" key="13">
    <source>
        <dbReference type="Proteomes" id="UP001195769"/>
    </source>
</evidence>
<dbReference type="InterPro" id="IPR003000">
    <property type="entry name" value="Sirtuin"/>
</dbReference>
<accession>A0AAD4HL48</accession>
<dbReference type="InterPro" id="IPR026591">
    <property type="entry name" value="Sirtuin_cat_small_dom_sf"/>
</dbReference>
<evidence type="ECO:0000256" key="2">
    <source>
        <dbReference type="ARBA" id="ARBA00004173"/>
    </source>
</evidence>
<dbReference type="Pfam" id="PF02146">
    <property type="entry name" value="SIR2"/>
    <property type="match status" value="1"/>
</dbReference>
<evidence type="ECO:0000256" key="3">
    <source>
        <dbReference type="ARBA" id="ARBA00006924"/>
    </source>
</evidence>
<feature type="region of interest" description="Disordered" evidence="10">
    <location>
        <begin position="1"/>
        <end position="22"/>
    </location>
</feature>
<reference evidence="12" key="1">
    <citation type="journal article" date="2020" name="New Phytol.">
        <title>Comparative genomics reveals dynamic genome evolution in host specialist ectomycorrhizal fungi.</title>
        <authorList>
            <person name="Lofgren L.A."/>
            <person name="Nguyen N.H."/>
            <person name="Vilgalys R."/>
            <person name="Ruytinx J."/>
            <person name="Liao H.L."/>
            <person name="Branco S."/>
            <person name="Kuo A."/>
            <person name="LaButti K."/>
            <person name="Lipzen A."/>
            <person name="Andreopoulos W."/>
            <person name="Pangilinan J."/>
            <person name="Riley R."/>
            <person name="Hundley H."/>
            <person name="Na H."/>
            <person name="Barry K."/>
            <person name="Grigoriev I.V."/>
            <person name="Stajich J.E."/>
            <person name="Kennedy P.G."/>
        </authorList>
    </citation>
    <scope>NUCLEOTIDE SEQUENCE</scope>
    <source>
        <strain evidence="12">FC203</strain>
    </source>
</reference>